<accession>W2S3G2</accession>
<dbReference type="SUPFAM" id="SSF54695">
    <property type="entry name" value="POZ domain"/>
    <property type="match status" value="1"/>
</dbReference>
<reference evidence="2 3" key="1">
    <citation type="submission" date="2013-03" db="EMBL/GenBank/DDBJ databases">
        <title>The Genome Sequence of Phialophora europaea CBS 101466.</title>
        <authorList>
            <consortium name="The Broad Institute Genomics Platform"/>
            <person name="Cuomo C."/>
            <person name="de Hoog S."/>
            <person name="Gorbushina A."/>
            <person name="Walker B."/>
            <person name="Young S.K."/>
            <person name="Zeng Q."/>
            <person name="Gargeya S."/>
            <person name="Fitzgerald M."/>
            <person name="Haas B."/>
            <person name="Abouelleil A."/>
            <person name="Allen A.W."/>
            <person name="Alvarado L."/>
            <person name="Arachchi H.M."/>
            <person name="Berlin A.M."/>
            <person name="Chapman S.B."/>
            <person name="Gainer-Dewar J."/>
            <person name="Goldberg J."/>
            <person name="Griggs A."/>
            <person name="Gujja S."/>
            <person name="Hansen M."/>
            <person name="Howarth C."/>
            <person name="Imamovic A."/>
            <person name="Ireland A."/>
            <person name="Larimer J."/>
            <person name="McCowan C."/>
            <person name="Murphy C."/>
            <person name="Pearson M."/>
            <person name="Poon T.W."/>
            <person name="Priest M."/>
            <person name="Roberts A."/>
            <person name="Saif S."/>
            <person name="Shea T."/>
            <person name="Sisk P."/>
            <person name="Sykes S."/>
            <person name="Wortman J."/>
            <person name="Nusbaum C."/>
            <person name="Birren B."/>
        </authorList>
    </citation>
    <scope>NUCLEOTIDE SEQUENCE [LARGE SCALE GENOMIC DNA]</scope>
    <source>
        <strain evidence="2 3">CBS 101466</strain>
    </source>
</reference>
<dbReference type="eggNOG" id="ENOG502TGCD">
    <property type="taxonomic scope" value="Eukaryota"/>
</dbReference>
<dbReference type="HOGENOM" id="CLU_1189872_0_0_1"/>
<dbReference type="CDD" id="cd18186">
    <property type="entry name" value="BTB_POZ_ZBTB_KLHL-like"/>
    <property type="match status" value="1"/>
</dbReference>
<proteinExistence type="predicted"/>
<keyword evidence="3" id="KW-1185">Reference proteome</keyword>
<dbReference type="Gene3D" id="3.30.710.10">
    <property type="entry name" value="Potassium Channel Kv1.1, Chain A"/>
    <property type="match status" value="1"/>
</dbReference>
<evidence type="ECO:0000313" key="3">
    <source>
        <dbReference type="Proteomes" id="UP000030752"/>
    </source>
</evidence>
<dbReference type="Pfam" id="PF00651">
    <property type="entry name" value="BTB"/>
    <property type="match status" value="1"/>
</dbReference>
<dbReference type="PANTHER" id="PTHR47843:SF2">
    <property type="entry name" value="BTB DOMAIN-CONTAINING PROTEIN"/>
    <property type="match status" value="1"/>
</dbReference>
<dbReference type="RefSeq" id="XP_008714309.1">
    <property type="nucleotide sequence ID" value="XM_008716087.1"/>
</dbReference>
<evidence type="ECO:0000313" key="2">
    <source>
        <dbReference type="EMBL" id="ETN42573.1"/>
    </source>
</evidence>
<evidence type="ECO:0000259" key="1">
    <source>
        <dbReference type="PROSITE" id="PS50097"/>
    </source>
</evidence>
<sequence length="233" mass="25428">MNALPTEMTKFSEHSSSAIVKVIVGQGMNQRVHNLHKSLLTEKSEFFRGCLAGHFVEANTNQVLLPNDDPQAFECFVNWAYGGTVAADMTVDECIQAYILAHKLSYDSTPQLQELIIQTLNGAANKEAITLKQVQKVVNSDLAESDLMDAVIVGLANAADKNWEVMSKDETWHGILSADAGLTLRVLAALRTSWSVKTKDALVSSGKRTGGAQAKKRTREQMLATGFGNHPRV</sequence>
<name>W2S3G2_CYPE1</name>
<dbReference type="InterPro" id="IPR011333">
    <property type="entry name" value="SKP1/BTB/POZ_sf"/>
</dbReference>
<dbReference type="GeneID" id="19969069"/>
<feature type="domain" description="BTB" evidence="1">
    <location>
        <begin position="18"/>
        <end position="89"/>
    </location>
</feature>
<dbReference type="OrthoDB" id="4120675at2759"/>
<protein>
    <recommendedName>
        <fullName evidence="1">BTB domain-containing protein</fullName>
    </recommendedName>
</protein>
<dbReference type="VEuPathDB" id="FungiDB:HMPREF1541_01730"/>
<dbReference type="Proteomes" id="UP000030752">
    <property type="component" value="Unassembled WGS sequence"/>
</dbReference>
<dbReference type="InParanoid" id="W2S3G2"/>
<dbReference type="PANTHER" id="PTHR47843">
    <property type="entry name" value="BTB DOMAIN-CONTAINING PROTEIN-RELATED"/>
    <property type="match status" value="1"/>
</dbReference>
<dbReference type="InterPro" id="IPR000210">
    <property type="entry name" value="BTB/POZ_dom"/>
</dbReference>
<dbReference type="AlphaFoldDB" id="W2S3G2"/>
<dbReference type="PROSITE" id="PS50097">
    <property type="entry name" value="BTB"/>
    <property type="match status" value="1"/>
</dbReference>
<gene>
    <name evidence="2" type="ORF">HMPREF1541_01730</name>
</gene>
<dbReference type="EMBL" id="KB822718">
    <property type="protein sequence ID" value="ETN42573.1"/>
    <property type="molecule type" value="Genomic_DNA"/>
</dbReference>
<organism evidence="2 3">
    <name type="scientific">Cyphellophora europaea (strain CBS 101466)</name>
    <name type="common">Phialophora europaea</name>
    <dbReference type="NCBI Taxonomy" id="1220924"/>
    <lineage>
        <taxon>Eukaryota</taxon>
        <taxon>Fungi</taxon>
        <taxon>Dikarya</taxon>
        <taxon>Ascomycota</taxon>
        <taxon>Pezizomycotina</taxon>
        <taxon>Eurotiomycetes</taxon>
        <taxon>Chaetothyriomycetidae</taxon>
        <taxon>Chaetothyriales</taxon>
        <taxon>Cyphellophoraceae</taxon>
        <taxon>Cyphellophora</taxon>
    </lineage>
</organism>